<name>A0ACB9AK42_CICIN</name>
<keyword evidence="2" id="KW-1185">Reference proteome</keyword>
<dbReference type="Proteomes" id="UP001055811">
    <property type="component" value="Linkage Group LG07"/>
</dbReference>
<evidence type="ECO:0000313" key="1">
    <source>
        <dbReference type="EMBL" id="KAI3710594.1"/>
    </source>
</evidence>
<protein>
    <submittedName>
        <fullName evidence="1">Uncharacterized protein</fullName>
    </submittedName>
</protein>
<sequence length="190" mass="21188">MLGDQRLSDSDFRPGDHAPPLAGDINKFSQAIDLYTKAIEINGDNDVYWANRAFAYTKLEEYGSAIQDASKTVDIDPKNSKASTDISTCPTVIHRGLCKNTSRYKNCCSLGLTLSKEIKSAIFKQTSSISRLGQFRTMMEINYMLSFAAAESSILLLHKYNLLEILLPFQAAYMSQEASRSDQSSMMLML</sequence>
<reference evidence="1 2" key="2">
    <citation type="journal article" date="2022" name="Mol. Ecol. Resour.">
        <title>The genomes of chicory, endive, great burdock and yacon provide insights into Asteraceae paleo-polyploidization history and plant inulin production.</title>
        <authorList>
            <person name="Fan W."/>
            <person name="Wang S."/>
            <person name="Wang H."/>
            <person name="Wang A."/>
            <person name="Jiang F."/>
            <person name="Liu H."/>
            <person name="Zhao H."/>
            <person name="Xu D."/>
            <person name="Zhang Y."/>
        </authorList>
    </citation>
    <scope>NUCLEOTIDE SEQUENCE [LARGE SCALE GENOMIC DNA]</scope>
    <source>
        <strain evidence="2">cv. Punajuju</strain>
        <tissue evidence="1">Leaves</tissue>
    </source>
</reference>
<accession>A0ACB9AK42</accession>
<gene>
    <name evidence="1" type="ORF">L2E82_40378</name>
</gene>
<evidence type="ECO:0000313" key="2">
    <source>
        <dbReference type="Proteomes" id="UP001055811"/>
    </source>
</evidence>
<comment type="caution">
    <text evidence="1">The sequence shown here is derived from an EMBL/GenBank/DDBJ whole genome shotgun (WGS) entry which is preliminary data.</text>
</comment>
<proteinExistence type="predicted"/>
<dbReference type="EMBL" id="CM042015">
    <property type="protein sequence ID" value="KAI3710594.1"/>
    <property type="molecule type" value="Genomic_DNA"/>
</dbReference>
<organism evidence="1 2">
    <name type="scientific">Cichorium intybus</name>
    <name type="common">Chicory</name>
    <dbReference type="NCBI Taxonomy" id="13427"/>
    <lineage>
        <taxon>Eukaryota</taxon>
        <taxon>Viridiplantae</taxon>
        <taxon>Streptophyta</taxon>
        <taxon>Embryophyta</taxon>
        <taxon>Tracheophyta</taxon>
        <taxon>Spermatophyta</taxon>
        <taxon>Magnoliopsida</taxon>
        <taxon>eudicotyledons</taxon>
        <taxon>Gunneridae</taxon>
        <taxon>Pentapetalae</taxon>
        <taxon>asterids</taxon>
        <taxon>campanulids</taxon>
        <taxon>Asterales</taxon>
        <taxon>Asteraceae</taxon>
        <taxon>Cichorioideae</taxon>
        <taxon>Cichorieae</taxon>
        <taxon>Cichoriinae</taxon>
        <taxon>Cichorium</taxon>
    </lineage>
</organism>
<reference evidence="2" key="1">
    <citation type="journal article" date="2022" name="Mol. Ecol. Resour.">
        <title>The genomes of chicory, endive, great burdock and yacon provide insights into Asteraceae palaeo-polyploidization history and plant inulin production.</title>
        <authorList>
            <person name="Fan W."/>
            <person name="Wang S."/>
            <person name="Wang H."/>
            <person name="Wang A."/>
            <person name="Jiang F."/>
            <person name="Liu H."/>
            <person name="Zhao H."/>
            <person name="Xu D."/>
            <person name="Zhang Y."/>
        </authorList>
    </citation>
    <scope>NUCLEOTIDE SEQUENCE [LARGE SCALE GENOMIC DNA]</scope>
    <source>
        <strain evidence="2">cv. Punajuju</strain>
    </source>
</reference>